<evidence type="ECO:0000313" key="1">
    <source>
        <dbReference type="EMBL" id="GAA0863195.1"/>
    </source>
</evidence>
<comment type="caution">
    <text evidence="1">The sequence shown here is derived from an EMBL/GenBank/DDBJ whole genome shotgun (WGS) entry which is preliminary data.</text>
</comment>
<reference evidence="2" key="1">
    <citation type="journal article" date="2019" name="Int. J. Syst. Evol. Microbiol.">
        <title>The Global Catalogue of Microorganisms (GCM) 10K type strain sequencing project: providing services to taxonomists for standard genome sequencing and annotation.</title>
        <authorList>
            <consortium name="The Broad Institute Genomics Platform"/>
            <consortium name="The Broad Institute Genome Sequencing Center for Infectious Disease"/>
            <person name="Wu L."/>
            <person name="Ma J."/>
        </authorList>
    </citation>
    <scope>NUCLEOTIDE SEQUENCE [LARGE SCALE GENOMIC DNA]</scope>
    <source>
        <strain evidence="2">JCM 15910</strain>
    </source>
</reference>
<organism evidence="1 2">
    <name type="scientific">Sphingopyxis soli</name>
    <dbReference type="NCBI Taxonomy" id="592051"/>
    <lineage>
        <taxon>Bacteria</taxon>
        <taxon>Pseudomonadati</taxon>
        <taxon>Pseudomonadota</taxon>
        <taxon>Alphaproteobacteria</taxon>
        <taxon>Sphingomonadales</taxon>
        <taxon>Sphingomonadaceae</taxon>
        <taxon>Sphingopyxis</taxon>
    </lineage>
</organism>
<accession>A0ABP3XDK0</accession>
<proteinExistence type="predicted"/>
<evidence type="ECO:0000313" key="2">
    <source>
        <dbReference type="Proteomes" id="UP001500738"/>
    </source>
</evidence>
<sequence length="202" mass="22949">MSWPLVDKYHDEEAPDIDEYDLLVDGNLRRNGDRISAADFLTVIQNKPDGRIRISADGLVRFSDFLELYKAANVSLGRKLGLGGNLRFARFDITDNPLIAGDDIYDIAALGSPDMFVYVDSRNEKDRLQCDVHFGENRVDSVQLLIFARSYREMKDGEGQPIKSLNIFVTPRTHYECFGGVVFTLNVAGYLDFNIRMVEKQE</sequence>
<keyword evidence="2" id="KW-1185">Reference proteome</keyword>
<protein>
    <submittedName>
        <fullName evidence="1">Uncharacterized protein</fullName>
    </submittedName>
</protein>
<dbReference type="EMBL" id="BAAAFE010000005">
    <property type="protein sequence ID" value="GAA0863195.1"/>
    <property type="molecule type" value="Genomic_DNA"/>
</dbReference>
<gene>
    <name evidence="1" type="ORF">GCM10009115_12850</name>
</gene>
<dbReference type="Proteomes" id="UP001500738">
    <property type="component" value="Unassembled WGS sequence"/>
</dbReference>
<name>A0ABP3XDK0_9SPHN</name>